<dbReference type="PATRIC" id="fig|1386089.3.peg.175"/>
<sequence>MNRRIIAVLVAVLLAVGGAALVITYAKNADARAIADAQPTTVWVADKLIPSGTTLKDAQRTDLIAQTQVAAKAVPAGALKTIDADNNSLLALSDVQPGEILLSARFGTTPVGSKAIEVPSGKLAVSVQLSDPARVGKFVTPGTHIAIFSSYRIKALGDDKRSKAINDNDVTGTSVLLDDVLVIGMGDAALAAPMPQSTDKADANAAQDTTPSFLVTVAVTPSQATRLVHGINEYKLYAALRGSDVKVDPNGQVNDMNIFTSGVL</sequence>
<organism evidence="2 3">
    <name type="scientific">Intrasporangium oryzae NRRL B-24470</name>
    <dbReference type="NCBI Taxonomy" id="1386089"/>
    <lineage>
        <taxon>Bacteria</taxon>
        <taxon>Bacillati</taxon>
        <taxon>Actinomycetota</taxon>
        <taxon>Actinomycetes</taxon>
        <taxon>Micrococcales</taxon>
        <taxon>Intrasporangiaceae</taxon>
        <taxon>Intrasporangium</taxon>
    </lineage>
</organism>
<name>W9GFR5_9MICO</name>
<keyword evidence="3" id="KW-1185">Reference proteome</keyword>
<dbReference type="STRING" id="1386089.N865_09575"/>
<feature type="domain" description="Flp pilus assembly protein RcpC/CpaB" evidence="1">
    <location>
        <begin position="117"/>
        <end position="241"/>
    </location>
</feature>
<gene>
    <name evidence="2" type="ORF">N865_09575</name>
</gene>
<protein>
    <submittedName>
        <fullName evidence="2">Pilus assembly protein CpaB</fullName>
    </submittedName>
</protein>
<dbReference type="eggNOG" id="COG3745">
    <property type="taxonomic scope" value="Bacteria"/>
</dbReference>
<dbReference type="InterPro" id="IPR031571">
    <property type="entry name" value="RcpC_dom"/>
</dbReference>
<proteinExistence type="predicted"/>
<dbReference type="Pfam" id="PF16976">
    <property type="entry name" value="RcpC"/>
    <property type="match status" value="1"/>
</dbReference>
<dbReference type="OrthoDB" id="5182178at2"/>
<dbReference type="EMBL" id="AWSA01000001">
    <property type="protein sequence ID" value="EWT03678.1"/>
    <property type="molecule type" value="Genomic_DNA"/>
</dbReference>
<dbReference type="Proteomes" id="UP000019489">
    <property type="component" value="Unassembled WGS sequence"/>
</dbReference>
<dbReference type="AlphaFoldDB" id="W9GFR5"/>
<reference evidence="2 3" key="1">
    <citation type="submission" date="2013-08" db="EMBL/GenBank/DDBJ databases">
        <title>Intrasporangium oryzae NRRL B-24470.</title>
        <authorList>
            <person name="Liu H."/>
            <person name="Wang G."/>
        </authorList>
    </citation>
    <scope>NUCLEOTIDE SEQUENCE [LARGE SCALE GENOMIC DNA]</scope>
    <source>
        <strain evidence="2 3">NRRL B-24470</strain>
    </source>
</reference>
<comment type="caution">
    <text evidence="2">The sequence shown here is derived from an EMBL/GenBank/DDBJ whole genome shotgun (WGS) entry which is preliminary data.</text>
</comment>
<dbReference type="RefSeq" id="WP_034800446.1">
    <property type="nucleotide sequence ID" value="NZ_AWSA01000001.1"/>
</dbReference>
<accession>W9GFR5</accession>
<evidence type="ECO:0000259" key="1">
    <source>
        <dbReference type="Pfam" id="PF16976"/>
    </source>
</evidence>
<evidence type="ECO:0000313" key="2">
    <source>
        <dbReference type="EMBL" id="EWT03678.1"/>
    </source>
</evidence>
<evidence type="ECO:0000313" key="3">
    <source>
        <dbReference type="Proteomes" id="UP000019489"/>
    </source>
</evidence>